<organism evidence="2">
    <name type="scientific">Fagus sylvatica</name>
    <name type="common">Beechnut</name>
    <dbReference type="NCBI Taxonomy" id="28930"/>
    <lineage>
        <taxon>Eukaryota</taxon>
        <taxon>Viridiplantae</taxon>
        <taxon>Streptophyta</taxon>
        <taxon>Embryophyta</taxon>
        <taxon>Tracheophyta</taxon>
        <taxon>Spermatophyta</taxon>
        <taxon>Magnoliopsida</taxon>
        <taxon>eudicotyledons</taxon>
        <taxon>Gunneridae</taxon>
        <taxon>Pentapetalae</taxon>
        <taxon>rosids</taxon>
        <taxon>fabids</taxon>
        <taxon>Fagales</taxon>
        <taxon>Fagaceae</taxon>
        <taxon>Fagus</taxon>
    </lineage>
</organism>
<name>A0A2N9HJ45_FAGSY</name>
<proteinExistence type="predicted"/>
<gene>
    <name evidence="2" type="ORF">FSB_LOCUS39890</name>
</gene>
<accession>A0A2N9HJ45</accession>
<dbReference type="EMBL" id="OIVN01003546">
    <property type="protein sequence ID" value="SPD12008.1"/>
    <property type="molecule type" value="Genomic_DNA"/>
</dbReference>
<reference evidence="2" key="1">
    <citation type="submission" date="2018-02" db="EMBL/GenBank/DDBJ databases">
        <authorList>
            <person name="Cohen D.B."/>
            <person name="Kent A.D."/>
        </authorList>
    </citation>
    <scope>NUCLEOTIDE SEQUENCE</scope>
</reference>
<protein>
    <submittedName>
        <fullName evidence="2">Uncharacterized protein</fullName>
    </submittedName>
</protein>
<feature type="region of interest" description="Disordered" evidence="1">
    <location>
        <begin position="224"/>
        <end position="244"/>
    </location>
</feature>
<feature type="region of interest" description="Disordered" evidence="1">
    <location>
        <begin position="422"/>
        <end position="443"/>
    </location>
</feature>
<sequence length="443" mass="49683">MAVIPVETAVLVSWPFIRVRHQLSRPLQSRVVSDLHEYVIYRSVHRGKMVESLIKSPSTLILMSPIPELLIKDLVLPGEFFKVGGEAPNLSLHHSHFWELATGGEQACVDIHRSISRAKGWKTCKSKEVDQNWHRFGAGLKGFDAFVTLSRPTLAQVWRHCVLSVHRLPNHQYTHYIQPELLFHHSFGPEPSDVVLTLLQTNEKRAATMKINKSKLKNMVEKGAPVAPKASTTQAPPSVPSTPPIIQIPNEEITIIPATDDGPTICWSHGLVAKRAEAAITELDFQEYANARTENISRLMVHSLMRRLAKSEASQKNLNWAVFELNKEKRDLVGEVEAVKVDLIAKEDDVKAAVEARDKAVKEMKHLMGQVEGARAAAMSDYKAFKAFEENNLQCFYSGFEAFRKQAKVRCPDIDFTGFQPYDNTDSINEGNEKGDDTDDATT</sequence>
<evidence type="ECO:0000313" key="2">
    <source>
        <dbReference type="EMBL" id="SPD12008.1"/>
    </source>
</evidence>
<dbReference type="AlphaFoldDB" id="A0A2N9HJ45"/>
<evidence type="ECO:0000256" key="1">
    <source>
        <dbReference type="SAM" id="MobiDB-lite"/>
    </source>
</evidence>